<dbReference type="Pfam" id="PF13609">
    <property type="entry name" value="Porin_4"/>
    <property type="match status" value="1"/>
</dbReference>
<dbReference type="EMBL" id="FCOK02000072">
    <property type="protein sequence ID" value="SAL64203.1"/>
    <property type="molecule type" value="Genomic_DNA"/>
</dbReference>
<proteinExistence type="predicted"/>
<dbReference type="GO" id="GO:0016020">
    <property type="term" value="C:membrane"/>
    <property type="evidence" value="ECO:0007669"/>
    <property type="project" value="InterPro"/>
</dbReference>
<dbReference type="Proteomes" id="UP000054683">
    <property type="component" value="Unassembled WGS sequence"/>
</dbReference>
<evidence type="ECO:0000259" key="1">
    <source>
        <dbReference type="Pfam" id="PF13609"/>
    </source>
</evidence>
<evidence type="ECO:0000313" key="2">
    <source>
        <dbReference type="EMBL" id="SAL64203.1"/>
    </source>
</evidence>
<dbReference type="RefSeq" id="WP_062091406.1">
    <property type="nucleotide sequence ID" value="NZ_FCOK02000072.1"/>
</dbReference>
<dbReference type="AlphaFoldDB" id="A0A158J6Y1"/>
<name>A0A158J6Y1_9BURK</name>
<gene>
    <name evidence="2" type="ORF">AWB69_07221</name>
</gene>
<protein>
    <submittedName>
        <fullName evidence="2">Porin</fullName>
    </submittedName>
</protein>
<dbReference type="OrthoDB" id="6975458at2"/>
<dbReference type="GO" id="GO:0015288">
    <property type="term" value="F:porin activity"/>
    <property type="evidence" value="ECO:0007669"/>
    <property type="project" value="InterPro"/>
</dbReference>
<dbReference type="InterPro" id="IPR023614">
    <property type="entry name" value="Porin_dom_sf"/>
</dbReference>
<reference evidence="2 3" key="1">
    <citation type="submission" date="2016-01" db="EMBL/GenBank/DDBJ databases">
        <authorList>
            <person name="Oliw E.H."/>
        </authorList>
    </citation>
    <scope>NUCLEOTIDE SEQUENCE [LARGE SCALE GENOMIC DNA]</scope>
    <source>
        <strain evidence="2">LMG 27134</strain>
    </source>
</reference>
<accession>A0A158J6Y1</accession>
<evidence type="ECO:0000313" key="3">
    <source>
        <dbReference type="Proteomes" id="UP000054683"/>
    </source>
</evidence>
<dbReference type="SUPFAM" id="SSF56935">
    <property type="entry name" value="Porins"/>
    <property type="match status" value="1"/>
</dbReference>
<feature type="domain" description="Porin" evidence="1">
    <location>
        <begin position="2"/>
        <end position="84"/>
    </location>
</feature>
<dbReference type="Gene3D" id="2.40.160.10">
    <property type="entry name" value="Porin"/>
    <property type="match status" value="1"/>
</dbReference>
<organism evidence="2 3">
    <name type="scientific">Caballeronia udeis</name>
    <dbReference type="NCBI Taxonomy" id="1232866"/>
    <lineage>
        <taxon>Bacteria</taxon>
        <taxon>Pseudomonadati</taxon>
        <taxon>Pseudomonadota</taxon>
        <taxon>Betaproteobacteria</taxon>
        <taxon>Burkholderiales</taxon>
        <taxon>Burkholderiaceae</taxon>
        <taxon>Caballeronia</taxon>
    </lineage>
</organism>
<sequence>MRGTGDQGGGPVAVFTLENGYELNTGKLGQGGAKFERQAIVGLSSNRYGTVTLGRQYAGAADYLEDFEFGDFEFGDFEAGYFEAGSRPAQTERTSFALRNGTAKMRERRSD</sequence>
<dbReference type="InterPro" id="IPR033900">
    <property type="entry name" value="Gram_neg_porin_domain"/>
</dbReference>